<organism evidence="2">
    <name type="scientific">Mesocestoides corti</name>
    <name type="common">Flatworm</name>
    <dbReference type="NCBI Taxonomy" id="53468"/>
    <lineage>
        <taxon>Eukaryota</taxon>
        <taxon>Metazoa</taxon>
        <taxon>Spiralia</taxon>
        <taxon>Lophotrochozoa</taxon>
        <taxon>Platyhelminthes</taxon>
        <taxon>Cestoda</taxon>
        <taxon>Eucestoda</taxon>
        <taxon>Cyclophyllidea</taxon>
        <taxon>Mesocestoididae</taxon>
        <taxon>Mesocestoides</taxon>
    </lineage>
</organism>
<protein>
    <submittedName>
        <fullName evidence="2">Uncharacterized protein</fullName>
    </submittedName>
</protein>
<sequence>MGRRRRRERDEANASTSLPSPSPTPTTIATTTATARAATATITSGGPKEGRWSLRTQPQPAVAAFSVGLTRLTTKAVESTILAFQHFDHIYVL</sequence>
<evidence type="ECO:0000256" key="1">
    <source>
        <dbReference type="SAM" id="MobiDB-lite"/>
    </source>
</evidence>
<reference evidence="2" key="1">
    <citation type="submission" date="2019-11" db="UniProtKB">
        <authorList>
            <consortium name="WormBaseParasite"/>
        </authorList>
    </citation>
    <scope>IDENTIFICATION</scope>
</reference>
<feature type="region of interest" description="Disordered" evidence="1">
    <location>
        <begin position="1"/>
        <end position="28"/>
    </location>
</feature>
<name>A0A5K3G1W8_MESCO</name>
<proteinExistence type="predicted"/>
<dbReference type="AlphaFoldDB" id="A0A5K3G1W8"/>
<evidence type="ECO:0000313" key="2">
    <source>
        <dbReference type="WBParaSite" id="MCU_014138-RA"/>
    </source>
</evidence>
<feature type="compositionally biased region" description="Low complexity" evidence="1">
    <location>
        <begin position="14"/>
        <end position="28"/>
    </location>
</feature>
<dbReference type="WBParaSite" id="MCU_014138-RA">
    <property type="protein sequence ID" value="MCU_014138-RA"/>
    <property type="gene ID" value="MCU_014138"/>
</dbReference>
<accession>A0A5K3G1W8</accession>